<dbReference type="FunFam" id="3.40.50.720:FF:000047">
    <property type="entry name" value="NADP-dependent L-serine/L-allo-threonine dehydrogenase"/>
    <property type="match status" value="1"/>
</dbReference>
<dbReference type="InterPro" id="IPR002347">
    <property type="entry name" value="SDR_fam"/>
</dbReference>
<dbReference type="PANTHER" id="PTHR43115:SF4">
    <property type="entry name" value="DEHYDROGENASE_REDUCTASE SDR FAMILY MEMBER 11"/>
    <property type="match status" value="1"/>
</dbReference>
<evidence type="ECO:0000256" key="2">
    <source>
        <dbReference type="ARBA" id="ARBA00023002"/>
    </source>
</evidence>
<dbReference type="PRINTS" id="PR00081">
    <property type="entry name" value="GDHRDH"/>
</dbReference>
<sequence>MTVKDKVVVITGASSGIGAATTQVLAQAGAKLVIGARREDRLAKLAEPFGNDQIRYQATDVTNQDQVKSLVDLAIKTFGHVDVLFNNAGLMPLSEMAELKVNEWERMVDVNIKGVLYGIAAVLPHMIQQHSGQIITTDSVAGHIVHPGTAVYSGTKWAIQAIMDGLRQEQAANHIKTTMISPGAVNTELFSTISDPKRRAAVEADEKNNGLTATDVANAVLYAIDQPDNVAVNEVLLRPVTQQR</sequence>
<evidence type="ECO:0000256" key="3">
    <source>
        <dbReference type="RuleBase" id="RU000363"/>
    </source>
</evidence>
<proteinExistence type="inferred from homology"/>
<evidence type="ECO:0000313" key="4">
    <source>
        <dbReference type="EMBL" id="ARX98217.1"/>
    </source>
</evidence>
<keyword evidence="2" id="KW-0560">Oxidoreductase</keyword>
<dbReference type="Proteomes" id="UP000189067">
    <property type="component" value="Unassembled WGS sequence"/>
</dbReference>
<reference evidence="4" key="1">
    <citation type="journal article" date="2017" name="Front. Microbiol.">
        <title>In silico Prediction, in vitro Antibacterial Spectrum, and Physicochemical Properties of a Putative Bacteriocin Produced by Lactobacillus rhamnosus Strain L156.4.</title>
        <authorList>
            <person name="Oliveira L.C."/>
            <person name="Silveira A.M.M."/>
            <person name="Monteiro A.S."/>
            <person name="Dos Santos V.L."/>
            <person name="Nicoli J.R."/>
            <person name="Azevedo V.A.C."/>
            <person name="Soares S.C."/>
            <person name="Dias-Souza M.V."/>
            <person name="Nardi R.M.D."/>
        </authorList>
    </citation>
    <scope>NUCLEOTIDE SEQUENCE</scope>
    <source>
        <strain evidence="4">L156.4</strain>
    </source>
</reference>
<accession>A0A1Z1XG40</accession>
<protein>
    <submittedName>
        <fullName evidence="4">Oxidoreductase</fullName>
    </submittedName>
</protein>
<dbReference type="PROSITE" id="PS00061">
    <property type="entry name" value="ADH_SHORT"/>
    <property type="match status" value="1"/>
</dbReference>
<dbReference type="PRINTS" id="PR00080">
    <property type="entry name" value="SDRFAMILY"/>
</dbReference>
<dbReference type="SUPFAM" id="SSF51735">
    <property type="entry name" value="NAD(P)-binding Rossmann-fold domains"/>
    <property type="match status" value="1"/>
</dbReference>
<name>A0A1Z1XG40_LACRH</name>
<evidence type="ECO:0000256" key="1">
    <source>
        <dbReference type="ARBA" id="ARBA00006484"/>
    </source>
</evidence>
<dbReference type="AlphaFoldDB" id="A0A1Z1XG40"/>
<comment type="similarity">
    <text evidence="1 3">Belongs to the short-chain dehydrogenases/reductases (SDR) family.</text>
</comment>
<dbReference type="GO" id="GO:0016616">
    <property type="term" value="F:oxidoreductase activity, acting on the CH-OH group of donors, NAD or NADP as acceptor"/>
    <property type="evidence" value="ECO:0007669"/>
    <property type="project" value="UniProtKB-ARBA"/>
</dbReference>
<evidence type="ECO:0000313" key="5">
    <source>
        <dbReference type="EMBL" id="ONN73893.1"/>
    </source>
</evidence>
<dbReference type="EMBL" id="MTJY01000049">
    <property type="protein sequence ID" value="ONN73893.1"/>
    <property type="molecule type" value="Genomic_DNA"/>
</dbReference>
<evidence type="ECO:0000313" key="6">
    <source>
        <dbReference type="Proteomes" id="UP000189067"/>
    </source>
</evidence>
<dbReference type="RefSeq" id="WP_005686833.1">
    <property type="nucleotide sequence ID" value="NZ_BSWG01000016.1"/>
</dbReference>
<dbReference type="InterPro" id="IPR020904">
    <property type="entry name" value="Sc_DH/Rdtase_CS"/>
</dbReference>
<dbReference type="InterPro" id="IPR036291">
    <property type="entry name" value="NAD(P)-bd_dom_sf"/>
</dbReference>
<dbReference type="EMBL" id="KY355772">
    <property type="protein sequence ID" value="ARX98217.1"/>
    <property type="molecule type" value="Genomic_DNA"/>
</dbReference>
<dbReference type="PANTHER" id="PTHR43115">
    <property type="entry name" value="DEHYDROGENASE/REDUCTASE SDR FAMILY MEMBER 11"/>
    <property type="match status" value="1"/>
</dbReference>
<reference evidence="5 6" key="2">
    <citation type="submission" date="2017-01" db="EMBL/GenBank/DDBJ databases">
        <title>In silico prediction, in vitro antibacterial spectrum and physicochemical properties of a putative bacteriocin produced by Lactobacillus rhamnosus strain L156.4.</title>
        <authorList>
            <person name="Silveira A.M."/>
            <person name="Monteiro A.S."/>
            <person name="Santos V.L."/>
            <person name="Nicoli J.R."/>
            <person name="Azevedo V."/>
            <person name="Soares S.C."/>
            <person name="Castro-Oliveira L."/>
            <person name="Dias-Souza M.V."/>
            <person name="Nardi R.M."/>
        </authorList>
    </citation>
    <scope>NUCLEOTIDE SEQUENCE [LARGE SCALE GENOMIC DNA]</scope>
    <source>
        <strain evidence="5 6">L156.4</strain>
    </source>
</reference>
<gene>
    <name evidence="5" type="ORF">BWR10_11540</name>
</gene>
<accession>A0A2A5L3Y0</accession>
<organism evidence="4">
    <name type="scientific">Lacticaseibacillus rhamnosus</name>
    <name type="common">Lactobacillus rhamnosus</name>
    <dbReference type="NCBI Taxonomy" id="47715"/>
    <lineage>
        <taxon>Bacteria</taxon>
        <taxon>Bacillati</taxon>
        <taxon>Bacillota</taxon>
        <taxon>Bacilli</taxon>
        <taxon>Lactobacillales</taxon>
        <taxon>Lactobacillaceae</taxon>
        <taxon>Lacticaseibacillus</taxon>
    </lineage>
</organism>
<dbReference type="Gene3D" id="3.40.50.720">
    <property type="entry name" value="NAD(P)-binding Rossmann-like Domain"/>
    <property type="match status" value="1"/>
</dbReference>
<dbReference type="Pfam" id="PF00106">
    <property type="entry name" value="adh_short"/>
    <property type="match status" value="1"/>
</dbReference>